<evidence type="ECO:0000313" key="1">
    <source>
        <dbReference type="EMBL" id="KAG9485251.1"/>
    </source>
</evidence>
<accession>A0A8J6FDB8</accession>
<dbReference type="EMBL" id="WNTK01000004">
    <property type="protein sequence ID" value="KAG9485251.1"/>
    <property type="molecule type" value="Genomic_DNA"/>
</dbReference>
<gene>
    <name evidence="1" type="ORF">GDO78_008369</name>
</gene>
<comment type="caution">
    <text evidence="1">The sequence shown here is derived from an EMBL/GenBank/DDBJ whole genome shotgun (WGS) entry which is preliminary data.</text>
</comment>
<protein>
    <submittedName>
        <fullName evidence="1">Uncharacterized protein</fullName>
    </submittedName>
</protein>
<proteinExistence type="predicted"/>
<evidence type="ECO:0000313" key="2">
    <source>
        <dbReference type="Proteomes" id="UP000770717"/>
    </source>
</evidence>
<reference evidence="1" key="1">
    <citation type="thesis" date="2020" institute="ProQuest LLC" country="789 East Eisenhower Parkway, Ann Arbor, MI, USA">
        <title>Comparative Genomics and Chromosome Evolution.</title>
        <authorList>
            <person name="Mudd A.B."/>
        </authorList>
    </citation>
    <scope>NUCLEOTIDE SEQUENCE</scope>
    <source>
        <strain evidence="1">HN-11 Male</strain>
        <tissue evidence="1">Kidney and liver</tissue>
    </source>
</reference>
<dbReference type="OrthoDB" id="9908729at2759"/>
<name>A0A8J6FDB8_ELECQ</name>
<keyword evidence="2" id="KW-1185">Reference proteome</keyword>
<dbReference type="Proteomes" id="UP000770717">
    <property type="component" value="Unassembled WGS sequence"/>
</dbReference>
<dbReference type="AlphaFoldDB" id="A0A8J6FDB8"/>
<sequence length="69" mass="7366">MSFLKKGLGAEVNTGDIVKQGKETVQEAANQCVQEGQKIAQEAIDKGCQAVKEAGDKAVDQLKTGIKYK</sequence>
<organism evidence="1 2">
    <name type="scientific">Eleutherodactylus coqui</name>
    <name type="common">Puerto Rican coqui</name>
    <dbReference type="NCBI Taxonomy" id="57060"/>
    <lineage>
        <taxon>Eukaryota</taxon>
        <taxon>Metazoa</taxon>
        <taxon>Chordata</taxon>
        <taxon>Craniata</taxon>
        <taxon>Vertebrata</taxon>
        <taxon>Euteleostomi</taxon>
        <taxon>Amphibia</taxon>
        <taxon>Batrachia</taxon>
        <taxon>Anura</taxon>
        <taxon>Neobatrachia</taxon>
        <taxon>Hyloidea</taxon>
        <taxon>Eleutherodactylidae</taxon>
        <taxon>Eleutherodactylinae</taxon>
        <taxon>Eleutherodactylus</taxon>
        <taxon>Eleutherodactylus</taxon>
    </lineage>
</organism>